<dbReference type="PANTHER" id="PTHR13763">
    <property type="entry name" value="BREAST CANCER TYPE 1 SUSCEPTIBILITY PROTEIN BRCA1"/>
    <property type="match status" value="1"/>
</dbReference>
<keyword evidence="2" id="KW-0677">Repeat</keyword>
<dbReference type="EMBL" id="LT554703">
    <property type="protein sequence ID" value="SAM07087.1"/>
    <property type="molecule type" value="Genomic_DNA"/>
</dbReference>
<keyword evidence="3" id="KW-0227">DNA damage</keyword>
<dbReference type="GO" id="GO:0000724">
    <property type="term" value="P:double-strand break repair via homologous recombination"/>
    <property type="evidence" value="ECO:0007669"/>
    <property type="project" value="TreeGrafter"/>
</dbReference>
<evidence type="ECO:0000256" key="1">
    <source>
        <dbReference type="ARBA" id="ARBA00004123"/>
    </source>
</evidence>
<proteinExistence type="predicted"/>
<comment type="subcellular location">
    <subcellularLocation>
        <location evidence="1">Nucleus</location>
    </subcellularLocation>
</comment>
<dbReference type="STRING" id="4829.A0A168RL29"/>
<dbReference type="PANTHER" id="PTHR13763:SF0">
    <property type="entry name" value="BREAST CANCER TYPE 1 SUSCEPTIBILITY PROTEIN"/>
    <property type="match status" value="1"/>
</dbReference>
<name>A0A168RL29_ABSGL</name>
<dbReference type="InterPro" id="IPR036420">
    <property type="entry name" value="BRCT_dom_sf"/>
</dbReference>
<dbReference type="SUPFAM" id="SSF52113">
    <property type="entry name" value="BRCT domain"/>
    <property type="match status" value="1"/>
</dbReference>
<feature type="domain" description="BRCT" evidence="7">
    <location>
        <begin position="324"/>
        <end position="420"/>
    </location>
</feature>
<dbReference type="PROSITE" id="PS50172">
    <property type="entry name" value="BRCT"/>
    <property type="match status" value="2"/>
</dbReference>
<evidence type="ECO:0000313" key="9">
    <source>
        <dbReference type="Proteomes" id="UP000078561"/>
    </source>
</evidence>
<keyword evidence="5" id="KW-0539">Nucleus</keyword>
<evidence type="ECO:0000313" key="8">
    <source>
        <dbReference type="EMBL" id="SAM07087.1"/>
    </source>
</evidence>
<feature type="compositionally biased region" description="Polar residues" evidence="6">
    <location>
        <begin position="71"/>
        <end position="86"/>
    </location>
</feature>
<dbReference type="AlphaFoldDB" id="A0A168RL29"/>
<dbReference type="SMART" id="SM00292">
    <property type="entry name" value="BRCT"/>
    <property type="match status" value="2"/>
</dbReference>
<feature type="region of interest" description="Disordered" evidence="6">
    <location>
        <begin position="69"/>
        <end position="182"/>
    </location>
</feature>
<protein>
    <recommendedName>
        <fullName evidence="7">BRCT domain-containing protein</fullName>
    </recommendedName>
</protein>
<feature type="domain" description="BRCT" evidence="7">
    <location>
        <begin position="277"/>
        <end position="300"/>
    </location>
</feature>
<accession>A0A168RL29</accession>
<dbReference type="GO" id="GO:0045944">
    <property type="term" value="P:positive regulation of transcription by RNA polymerase II"/>
    <property type="evidence" value="ECO:0007669"/>
    <property type="project" value="TreeGrafter"/>
</dbReference>
<keyword evidence="9" id="KW-1185">Reference proteome</keyword>
<evidence type="ECO:0000256" key="5">
    <source>
        <dbReference type="ARBA" id="ARBA00023242"/>
    </source>
</evidence>
<dbReference type="GO" id="GO:0005634">
    <property type="term" value="C:nucleus"/>
    <property type="evidence" value="ECO:0007669"/>
    <property type="project" value="UniProtKB-SubCell"/>
</dbReference>
<dbReference type="GO" id="GO:0004842">
    <property type="term" value="F:ubiquitin-protein transferase activity"/>
    <property type="evidence" value="ECO:0007669"/>
    <property type="project" value="TreeGrafter"/>
</dbReference>
<organism evidence="8">
    <name type="scientific">Absidia glauca</name>
    <name type="common">Pin mould</name>
    <dbReference type="NCBI Taxonomy" id="4829"/>
    <lineage>
        <taxon>Eukaryota</taxon>
        <taxon>Fungi</taxon>
        <taxon>Fungi incertae sedis</taxon>
        <taxon>Mucoromycota</taxon>
        <taxon>Mucoromycotina</taxon>
        <taxon>Mucoromycetes</taxon>
        <taxon>Mucorales</taxon>
        <taxon>Cunninghamellaceae</taxon>
        <taxon>Absidia</taxon>
    </lineage>
</organism>
<reference evidence="8" key="1">
    <citation type="submission" date="2016-04" db="EMBL/GenBank/DDBJ databases">
        <authorList>
            <person name="Evans L.H."/>
            <person name="Alamgir A."/>
            <person name="Owens N."/>
            <person name="Weber N.D."/>
            <person name="Virtaneva K."/>
            <person name="Barbian K."/>
            <person name="Babar A."/>
            <person name="Rosenke K."/>
        </authorList>
    </citation>
    <scope>NUCLEOTIDE SEQUENCE [LARGE SCALE GENOMIC DNA]</scope>
    <source>
        <strain evidence="8">CBS 101.48</strain>
    </source>
</reference>
<evidence type="ECO:0000256" key="4">
    <source>
        <dbReference type="ARBA" id="ARBA00023204"/>
    </source>
</evidence>
<feature type="compositionally biased region" description="Polar residues" evidence="6">
    <location>
        <begin position="103"/>
        <end position="140"/>
    </location>
</feature>
<sequence length="481" mass="53039">MESIVREFLILRQHFEKDSGFILSQLPNKAHQNDRSPQHYAPKLAGITAIEKTKAPTTTEDVPRIIRQLASPESSTTGHVQQSRTMGGQAAATTTASDHSETLESLASSDKQQTMEVEQSSKRAITSGSTQEGTVGQQNDPSTLSLLLWPPPSPKLSPPSQEDKLEENTHSAQEPTTSSSGVISTSSTHVLVYVANQLDPYTISYLGKLHKDGKLDIAKGTHVSAKVTHFVFSTAGKNKSHGVAAGLLTRSISVLGGRGIRNVTGSYLQALVLRKWIVNEQWIHQCYESNSAVDPSPYATAYYGDDQEDIRNGPKRARNSAQNKEPLLFHGKVVCFDGSLDVKLKKQFTNLMIAGGGQVIQDPRDMTPDTVMVCQSLSKKKDDHLVATLQCLYGKRPISIAWMTQSILRYELLNEEEFAIGTEKRNNTYHEPKKSVDIGKATTTYWTTKTWIIRFARCYLIGFAKTPTHIPLIMGLSVMAK</sequence>
<evidence type="ECO:0000256" key="2">
    <source>
        <dbReference type="ARBA" id="ARBA00022737"/>
    </source>
</evidence>
<dbReference type="OrthoDB" id="6270329at2759"/>
<dbReference type="Gene3D" id="3.40.50.10190">
    <property type="entry name" value="BRCT domain"/>
    <property type="match status" value="2"/>
</dbReference>
<evidence type="ECO:0000256" key="3">
    <source>
        <dbReference type="ARBA" id="ARBA00022763"/>
    </source>
</evidence>
<gene>
    <name evidence="8" type="primary">ABSGL_12721.1 scaffold 13359</name>
</gene>
<dbReference type="InterPro" id="IPR031099">
    <property type="entry name" value="BRCA1-associated"/>
</dbReference>
<evidence type="ECO:0000256" key="6">
    <source>
        <dbReference type="SAM" id="MobiDB-lite"/>
    </source>
</evidence>
<evidence type="ECO:0000259" key="7">
    <source>
        <dbReference type="PROSITE" id="PS50172"/>
    </source>
</evidence>
<dbReference type="Proteomes" id="UP000078561">
    <property type="component" value="Unassembled WGS sequence"/>
</dbReference>
<dbReference type="InParanoid" id="A0A168RL29"/>
<dbReference type="InterPro" id="IPR001357">
    <property type="entry name" value="BRCT_dom"/>
</dbReference>
<keyword evidence="4" id="KW-0234">DNA repair</keyword>